<accession>A0A0P9CBB2</accession>
<dbReference type="InterPro" id="IPR036188">
    <property type="entry name" value="FAD/NAD-bd_sf"/>
</dbReference>
<dbReference type="Proteomes" id="UP000183104">
    <property type="component" value="Unassembled WGS sequence"/>
</dbReference>
<sequence>MMHHMNEHDFLIVGGGLAGSLLALALLERGRRVALVDQPRAASASRVAAGLLTPIGGRRLTRAGPLEELLPAAIRTYRRAEERTGRALLREVDTLRLCRGAEEAEHYRRRRADPDFRPYLGAPVAGSEEEPEAYPVHGGGVLDTEAFLEAAAEIVAASGTLRRGVVDPKDVTVGPEGVAWGELRADRVVFCEGYRVRENPWFHWLPLTPVKGEVLGGRLEEGLPDRPVNRKVTLVPWGDQEFLLGSTFDRHNVDEVPTAAGRAELLHQLPGLLGERPEVEVTEHRAGIRPAPTDHHPLLGCHPRESRACVLNGLGARGALIGPYYAERLAEHLVEEAPLPPKADIARFRDRA</sequence>
<feature type="domain" description="FAD dependent oxidoreductase" evidence="2">
    <location>
        <begin position="9"/>
        <end position="331"/>
    </location>
</feature>
<name>A0A0P9CBB2_9GAMM</name>
<dbReference type="Pfam" id="PF01266">
    <property type="entry name" value="DAO"/>
    <property type="match status" value="1"/>
</dbReference>
<dbReference type="STRING" id="381306.AN478_08965"/>
<dbReference type="AlphaFoldDB" id="A0A0P9CBB2"/>
<dbReference type="PANTHER" id="PTHR13847:SF261">
    <property type="entry name" value="FAD-DEPENDENT OXIDOREDUCTASE FAMILY PROTEIN"/>
    <property type="match status" value="1"/>
</dbReference>
<gene>
    <name evidence="3" type="ORF">SAMN05661077_0611</name>
</gene>
<organism evidence="3 4">
    <name type="scientific">Thiohalorhabdus denitrificans</name>
    <dbReference type="NCBI Taxonomy" id="381306"/>
    <lineage>
        <taxon>Bacteria</taxon>
        <taxon>Pseudomonadati</taxon>
        <taxon>Pseudomonadota</taxon>
        <taxon>Gammaproteobacteria</taxon>
        <taxon>Thiohalorhabdales</taxon>
        <taxon>Thiohalorhabdaceae</taxon>
        <taxon>Thiohalorhabdus</taxon>
    </lineage>
</organism>
<dbReference type="SUPFAM" id="SSF51971">
    <property type="entry name" value="Nucleotide-binding domain"/>
    <property type="match status" value="1"/>
</dbReference>
<dbReference type="Gene3D" id="3.50.50.60">
    <property type="entry name" value="FAD/NAD(P)-binding domain"/>
    <property type="match status" value="1"/>
</dbReference>
<dbReference type="Gene3D" id="3.30.9.10">
    <property type="entry name" value="D-Amino Acid Oxidase, subunit A, domain 2"/>
    <property type="match status" value="1"/>
</dbReference>
<dbReference type="SUPFAM" id="SSF54373">
    <property type="entry name" value="FAD-linked reductases, C-terminal domain"/>
    <property type="match status" value="1"/>
</dbReference>
<reference evidence="4" key="1">
    <citation type="submission" date="2016-10" db="EMBL/GenBank/DDBJ databases">
        <authorList>
            <person name="Varghese N."/>
        </authorList>
    </citation>
    <scope>NUCLEOTIDE SEQUENCE [LARGE SCALE GENOMIC DNA]</scope>
    <source>
        <strain evidence="4">HL 19</strain>
    </source>
</reference>
<dbReference type="GO" id="GO:0016491">
    <property type="term" value="F:oxidoreductase activity"/>
    <property type="evidence" value="ECO:0007669"/>
    <property type="project" value="UniProtKB-KW"/>
</dbReference>
<protein>
    <submittedName>
        <fullName evidence="3">Glycine/D-amino acid oxidase</fullName>
    </submittedName>
</protein>
<keyword evidence="1" id="KW-0560">Oxidoreductase</keyword>
<evidence type="ECO:0000313" key="3">
    <source>
        <dbReference type="EMBL" id="SCX83361.1"/>
    </source>
</evidence>
<dbReference type="InterPro" id="IPR006076">
    <property type="entry name" value="FAD-dep_OxRdtase"/>
</dbReference>
<evidence type="ECO:0000259" key="2">
    <source>
        <dbReference type="Pfam" id="PF01266"/>
    </source>
</evidence>
<dbReference type="GO" id="GO:0005737">
    <property type="term" value="C:cytoplasm"/>
    <property type="evidence" value="ECO:0007669"/>
    <property type="project" value="TreeGrafter"/>
</dbReference>
<evidence type="ECO:0000313" key="4">
    <source>
        <dbReference type="Proteomes" id="UP000183104"/>
    </source>
</evidence>
<dbReference type="PANTHER" id="PTHR13847">
    <property type="entry name" value="SARCOSINE DEHYDROGENASE-RELATED"/>
    <property type="match status" value="1"/>
</dbReference>
<proteinExistence type="predicted"/>
<keyword evidence="4" id="KW-1185">Reference proteome</keyword>
<evidence type="ECO:0000256" key="1">
    <source>
        <dbReference type="ARBA" id="ARBA00023002"/>
    </source>
</evidence>
<dbReference type="EMBL" id="FMUN01000001">
    <property type="protein sequence ID" value="SCX83361.1"/>
    <property type="molecule type" value="Genomic_DNA"/>
</dbReference>